<evidence type="ECO:0000256" key="1">
    <source>
        <dbReference type="SAM" id="Phobius"/>
    </source>
</evidence>
<feature type="transmembrane region" description="Helical" evidence="1">
    <location>
        <begin position="29"/>
        <end position="46"/>
    </location>
</feature>
<evidence type="ECO:0000313" key="3">
    <source>
        <dbReference type="Proteomes" id="UP001501469"/>
    </source>
</evidence>
<keyword evidence="1" id="KW-0472">Membrane</keyword>
<keyword evidence="1" id="KW-1133">Transmembrane helix</keyword>
<keyword evidence="3" id="KW-1185">Reference proteome</keyword>
<comment type="caution">
    <text evidence="2">The sequence shown here is derived from an EMBL/GenBank/DDBJ whole genome shotgun (WGS) entry which is preliminary data.</text>
</comment>
<feature type="transmembrane region" description="Helical" evidence="1">
    <location>
        <begin position="5"/>
        <end position="23"/>
    </location>
</feature>
<name>A0ABP7TKZ6_9BACT</name>
<organism evidence="2 3">
    <name type="scientific">Hymenobacter glaciei</name>
    <dbReference type="NCBI Taxonomy" id="877209"/>
    <lineage>
        <taxon>Bacteria</taxon>
        <taxon>Pseudomonadati</taxon>
        <taxon>Bacteroidota</taxon>
        <taxon>Cytophagia</taxon>
        <taxon>Cytophagales</taxon>
        <taxon>Hymenobacteraceae</taxon>
        <taxon>Hymenobacter</taxon>
    </lineage>
</organism>
<sequence>MGLTVLGILGMVVLVVALVGLAISGGGVGWIITAAIAAGVVLLAYLDPGGH</sequence>
<dbReference type="Proteomes" id="UP001501469">
    <property type="component" value="Unassembled WGS sequence"/>
</dbReference>
<dbReference type="EMBL" id="BAABDK010000010">
    <property type="protein sequence ID" value="GAA4027722.1"/>
    <property type="molecule type" value="Genomic_DNA"/>
</dbReference>
<protein>
    <recommendedName>
        <fullName evidence="4">Phosphatidate cytidylyltransferase</fullName>
    </recommendedName>
</protein>
<gene>
    <name evidence="2" type="ORF">GCM10022409_09650</name>
</gene>
<evidence type="ECO:0000313" key="2">
    <source>
        <dbReference type="EMBL" id="GAA4027722.1"/>
    </source>
</evidence>
<accession>A0ABP7TKZ6</accession>
<reference evidence="3" key="1">
    <citation type="journal article" date="2019" name="Int. J. Syst. Evol. Microbiol.">
        <title>The Global Catalogue of Microorganisms (GCM) 10K type strain sequencing project: providing services to taxonomists for standard genome sequencing and annotation.</title>
        <authorList>
            <consortium name="The Broad Institute Genomics Platform"/>
            <consortium name="The Broad Institute Genome Sequencing Center for Infectious Disease"/>
            <person name="Wu L."/>
            <person name="Ma J."/>
        </authorList>
    </citation>
    <scope>NUCLEOTIDE SEQUENCE [LARGE SCALE GENOMIC DNA]</scope>
    <source>
        <strain evidence="3">JCM 17225</strain>
    </source>
</reference>
<keyword evidence="1" id="KW-0812">Transmembrane</keyword>
<evidence type="ECO:0008006" key="4">
    <source>
        <dbReference type="Google" id="ProtNLM"/>
    </source>
</evidence>
<proteinExistence type="predicted"/>